<dbReference type="AlphaFoldDB" id="M7BSE0"/>
<keyword evidence="2" id="KW-1185">Reference proteome</keyword>
<evidence type="ECO:0000313" key="1">
    <source>
        <dbReference type="EMBL" id="EMP31037.1"/>
    </source>
</evidence>
<dbReference type="Proteomes" id="UP000031443">
    <property type="component" value="Unassembled WGS sequence"/>
</dbReference>
<evidence type="ECO:0000313" key="2">
    <source>
        <dbReference type="Proteomes" id="UP000031443"/>
    </source>
</evidence>
<dbReference type="EMBL" id="KB547240">
    <property type="protein sequence ID" value="EMP31037.1"/>
    <property type="molecule type" value="Genomic_DNA"/>
</dbReference>
<sequence length="170" mass="18906">MSKIIQNKIQMFYLWEYNRVHGKENLSANANHALAAQGLLGNLYTNDMMSEIPPTATEVSGRGATLLSADGAVGLQTVVIECYESTLQVLFMTIIIRRFHCNSAQLLLSRYTMASMQPTQLLCPGSRRYSLSMLPYSTAPDSSIGQGNPRIYYILLYSTVLEPSTLDKQT</sequence>
<protein>
    <submittedName>
        <fullName evidence="1">Uncharacterized protein</fullName>
    </submittedName>
</protein>
<organism evidence="1 2">
    <name type="scientific">Chelonia mydas</name>
    <name type="common">Green sea-turtle</name>
    <name type="synonym">Chelonia agassizi</name>
    <dbReference type="NCBI Taxonomy" id="8469"/>
    <lineage>
        <taxon>Eukaryota</taxon>
        <taxon>Metazoa</taxon>
        <taxon>Chordata</taxon>
        <taxon>Craniata</taxon>
        <taxon>Vertebrata</taxon>
        <taxon>Euteleostomi</taxon>
        <taxon>Archelosauria</taxon>
        <taxon>Testudinata</taxon>
        <taxon>Testudines</taxon>
        <taxon>Cryptodira</taxon>
        <taxon>Durocryptodira</taxon>
        <taxon>Americhelydia</taxon>
        <taxon>Chelonioidea</taxon>
        <taxon>Cheloniidae</taxon>
        <taxon>Chelonia</taxon>
    </lineage>
</organism>
<gene>
    <name evidence="1" type="ORF">UY3_11824</name>
</gene>
<accession>M7BSE0</accession>
<name>M7BSE0_CHEMY</name>
<proteinExistence type="predicted"/>
<reference evidence="2" key="1">
    <citation type="journal article" date="2013" name="Nat. Genet.">
        <title>The draft genomes of soft-shell turtle and green sea turtle yield insights into the development and evolution of the turtle-specific body plan.</title>
        <authorList>
            <person name="Wang Z."/>
            <person name="Pascual-Anaya J."/>
            <person name="Zadissa A."/>
            <person name="Li W."/>
            <person name="Niimura Y."/>
            <person name="Huang Z."/>
            <person name="Li C."/>
            <person name="White S."/>
            <person name="Xiong Z."/>
            <person name="Fang D."/>
            <person name="Wang B."/>
            <person name="Ming Y."/>
            <person name="Chen Y."/>
            <person name="Zheng Y."/>
            <person name="Kuraku S."/>
            <person name="Pignatelli M."/>
            <person name="Herrero J."/>
            <person name="Beal K."/>
            <person name="Nozawa M."/>
            <person name="Li Q."/>
            <person name="Wang J."/>
            <person name="Zhang H."/>
            <person name="Yu L."/>
            <person name="Shigenobu S."/>
            <person name="Wang J."/>
            <person name="Liu J."/>
            <person name="Flicek P."/>
            <person name="Searle S."/>
            <person name="Wang J."/>
            <person name="Kuratani S."/>
            <person name="Yin Y."/>
            <person name="Aken B."/>
            <person name="Zhang G."/>
            <person name="Irie N."/>
        </authorList>
    </citation>
    <scope>NUCLEOTIDE SEQUENCE [LARGE SCALE GENOMIC DNA]</scope>
</reference>